<proteinExistence type="predicted"/>
<comment type="caution">
    <text evidence="1">The sequence shown here is derived from an EMBL/GenBank/DDBJ whole genome shotgun (WGS) entry which is preliminary data.</text>
</comment>
<reference evidence="1" key="1">
    <citation type="submission" date="2021-04" db="EMBL/GenBank/DDBJ databases">
        <title>Whole genome sequencing of Enterococci isolates from hospitalized patients.</title>
        <authorList>
            <person name="Ogoti B.M."/>
            <person name="Onyambu F.G."/>
        </authorList>
    </citation>
    <scope>NUCLEOTIDE SEQUENCE</scope>
    <source>
        <strain evidence="1">242</strain>
    </source>
</reference>
<organism evidence="1 2">
    <name type="scientific">Peribacillus frigoritolerans</name>
    <dbReference type="NCBI Taxonomy" id="450367"/>
    <lineage>
        <taxon>Bacteria</taxon>
        <taxon>Bacillati</taxon>
        <taxon>Bacillota</taxon>
        <taxon>Bacilli</taxon>
        <taxon>Bacillales</taxon>
        <taxon>Bacillaceae</taxon>
        <taxon>Peribacillus</taxon>
    </lineage>
</organism>
<dbReference type="AlphaFoldDB" id="A0A941J4I3"/>
<dbReference type="EMBL" id="JAGTPW010000002">
    <property type="protein sequence ID" value="MBR8643982.1"/>
    <property type="molecule type" value="Genomic_DNA"/>
</dbReference>
<gene>
    <name evidence="1" type="ORF">KEH51_02220</name>
</gene>
<dbReference type="Proteomes" id="UP000680045">
    <property type="component" value="Unassembled WGS sequence"/>
</dbReference>
<protein>
    <submittedName>
        <fullName evidence="1">Uncharacterized protein</fullName>
    </submittedName>
</protein>
<evidence type="ECO:0000313" key="2">
    <source>
        <dbReference type="Proteomes" id="UP000680045"/>
    </source>
</evidence>
<sequence length="166" mass="19005">MKKISLIILIACISITFLLNVAMPEFAGKMKHNISSMNILYSYSVTKTFSEQTHDTIEMASVPSGKTETRDADFRIDVKLEGTPLNIKSVVKEHLNKPQAYKTKEKLTGPEKGFSNRTYHLTKNYDKGRYTVIRTNKITGKEKVYTGTYYEPSTQDPIVKWSREEK</sequence>
<name>A0A941J4I3_9BACI</name>
<evidence type="ECO:0000313" key="1">
    <source>
        <dbReference type="EMBL" id="MBR8643982.1"/>
    </source>
</evidence>
<accession>A0A941J4I3</accession>